<dbReference type="InterPro" id="IPR006015">
    <property type="entry name" value="Universal_stress_UspA"/>
</dbReference>
<keyword evidence="4" id="KW-1185">Reference proteome</keyword>
<dbReference type="InterPro" id="IPR006016">
    <property type="entry name" value="UspA"/>
</dbReference>
<dbReference type="Gene3D" id="3.40.50.620">
    <property type="entry name" value="HUPs"/>
    <property type="match status" value="2"/>
</dbReference>
<dbReference type="SUPFAM" id="SSF52402">
    <property type="entry name" value="Adenine nucleotide alpha hydrolases-like"/>
    <property type="match status" value="2"/>
</dbReference>
<feature type="domain" description="UspA" evidence="2">
    <location>
        <begin position="159"/>
        <end position="296"/>
    </location>
</feature>
<dbReference type="CDD" id="cd00293">
    <property type="entry name" value="USP-like"/>
    <property type="match status" value="2"/>
</dbReference>
<dbReference type="InterPro" id="IPR014729">
    <property type="entry name" value="Rossmann-like_a/b/a_fold"/>
</dbReference>
<sequence length="303" mass="33297">MWPLKKTMSVTILVPIDRSSQSIEGLVYPLVSFPDATVTALHVLDVEHDAYGEVGSSEPSDEQRQRTGEQILERATEIASEYDRTVESVLETGIPHRKIVEYTVEHDIDHVVMGSHGESPIVRPFLGHVSEAVVRRVPVSTTIIPESQSELEQRELSGRILVPVDGSEQSVAALEYAASRFPEGRITIFHTVALPFEYEVDAIEGTYVENFVDNLTERGEAILASAEKAIEGDDVVVETAELEYGEPSRSIGEYAVENDYDQIIMGSHGRSLPTRIITGSVAETVSRRSSIPVTLVSGHPDES</sequence>
<dbReference type="AlphaFoldDB" id="A0A1H6G697"/>
<protein>
    <submittedName>
        <fullName evidence="3">Nucleotide-binding universal stress protein, UspA family</fullName>
    </submittedName>
</protein>
<reference evidence="4" key="1">
    <citation type="submission" date="2016-10" db="EMBL/GenBank/DDBJ databases">
        <authorList>
            <person name="Varghese N."/>
            <person name="Submissions S."/>
        </authorList>
    </citation>
    <scope>NUCLEOTIDE SEQUENCE [LARGE SCALE GENOMIC DNA]</scope>
    <source>
        <strain evidence="4">CGMCC 1.8981</strain>
    </source>
</reference>
<proteinExistence type="inferred from homology"/>
<evidence type="ECO:0000313" key="4">
    <source>
        <dbReference type="Proteomes" id="UP000199112"/>
    </source>
</evidence>
<dbReference type="PANTHER" id="PTHR46268:SF24">
    <property type="entry name" value="UNIVERSAL STRESS PROTEIN"/>
    <property type="match status" value="1"/>
</dbReference>
<evidence type="ECO:0000256" key="1">
    <source>
        <dbReference type="ARBA" id="ARBA00008791"/>
    </source>
</evidence>
<accession>A0A1H6G697</accession>
<feature type="domain" description="UspA" evidence="2">
    <location>
        <begin position="11"/>
        <end position="145"/>
    </location>
</feature>
<dbReference type="Pfam" id="PF00582">
    <property type="entry name" value="Usp"/>
    <property type="match status" value="2"/>
</dbReference>
<dbReference type="EMBL" id="FNWL01000006">
    <property type="protein sequence ID" value="SEH18140.1"/>
    <property type="molecule type" value="Genomic_DNA"/>
</dbReference>
<organism evidence="3 4">
    <name type="scientific">Natronorubrum sediminis</name>
    <dbReference type="NCBI Taxonomy" id="640943"/>
    <lineage>
        <taxon>Archaea</taxon>
        <taxon>Methanobacteriati</taxon>
        <taxon>Methanobacteriota</taxon>
        <taxon>Stenosarchaea group</taxon>
        <taxon>Halobacteria</taxon>
        <taxon>Halobacteriales</taxon>
        <taxon>Natrialbaceae</taxon>
        <taxon>Natronorubrum</taxon>
    </lineage>
</organism>
<name>A0A1H6G697_9EURY</name>
<comment type="similarity">
    <text evidence="1">Belongs to the universal stress protein A family.</text>
</comment>
<dbReference type="PANTHER" id="PTHR46268">
    <property type="entry name" value="STRESS RESPONSE PROTEIN NHAX"/>
    <property type="match status" value="1"/>
</dbReference>
<evidence type="ECO:0000313" key="3">
    <source>
        <dbReference type="EMBL" id="SEH18140.1"/>
    </source>
</evidence>
<dbReference type="PRINTS" id="PR01438">
    <property type="entry name" value="UNVRSLSTRESS"/>
</dbReference>
<evidence type="ECO:0000259" key="2">
    <source>
        <dbReference type="Pfam" id="PF00582"/>
    </source>
</evidence>
<dbReference type="Proteomes" id="UP000199112">
    <property type="component" value="Unassembled WGS sequence"/>
</dbReference>
<gene>
    <name evidence="3" type="ORF">SAMN04487967_3677</name>
</gene>